<comment type="caution">
    <text evidence="4">The sequence shown here is derived from an EMBL/GenBank/DDBJ whole genome shotgun (WGS) entry which is preliminary data.</text>
</comment>
<feature type="transmembrane region" description="Helical" evidence="3">
    <location>
        <begin position="12"/>
        <end position="33"/>
    </location>
</feature>
<keyword evidence="3" id="KW-0472">Membrane</keyword>
<dbReference type="EMBL" id="JAHQIW010007036">
    <property type="protein sequence ID" value="KAJ1371740.1"/>
    <property type="molecule type" value="Genomic_DNA"/>
</dbReference>
<dbReference type="Proteomes" id="UP001196413">
    <property type="component" value="Unassembled WGS sequence"/>
</dbReference>
<keyword evidence="5" id="KW-1185">Reference proteome</keyword>
<dbReference type="GO" id="GO:0005634">
    <property type="term" value="C:nucleus"/>
    <property type="evidence" value="ECO:0007669"/>
    <property type="project" value="TreeGrafter"/>
</dbReference>
<reference evidence="4" key="1">
    <citation type="submission" date="2021-06" db="EMBL/GenBank/DDBJ databases">
        <title>Parelaphostrongylus tenuis whole genome reference sequence.</title>
        <authorList>
            <person name="Garwood T.J."/>
            <person name="Larsen P.A."/>
            <person name="Fountain-Jones N.M."/>
            <person name="Garbe J.R."/>
            <person name="Macchietto M.G."/>
            <person name="Kania S.A."/>
            <person name="Gerhold R.W."/>
            <person name="Richards J.E."/>
            <person name="Wolf T.M."/>
        </authorList>
    </citation>
    <scope>NUCLEOTIDE SEQUENCE</scope>
    <source>
        <strain evidence="4">MNPRO001-30</strain>
        <tissue evidence="4">Meninges</tissue>
    </source>
</reference>
<dbReference type="SUPFAM" id="SSF56091">
    <property type="entry name" value="DNA ligase/mRNA capping enzyme, catalytic domain"/>
    <property type="match status" value="1"/>
</dbReference>
<proteinExistence type="inferred from homology"/>
<keyword evidence="3" id="KW-0812">Transmembrane</keyword>
<evidence type="ECO:0000256" key="2">
    <source>
        <dbReference type="ARBA" id="ARBA00022598"/>
    </source>
</evidence>
<dbReference type="InterPro" id="IPR050191">
    <property type="entry name" value="ATP-dep_DNA_ligase"/>
</dbReference>
<evidence type="ECO:0000313" key="5">
    <source>
        <dbReference type="Proteomes" id="UP001196413"/>
    </source>
</evidence>
<protein>
    <submittedName>
        <fullName evidence="4">Uncharacterized protein</fullName>
    </submittedName>
</protein>
<dbReference type="GO" id="GO:1903461">
    <property type="term" value="P:Okazaki fragment processing involved in mitotic DNA replication"/>
    <property type="evidence" value="ECO:0007669"/>
    <property type="project" value="TreeGrafter"/>
</dbReference>
<keyword evidence="3" id="KW-1133">Transmembrane helix</keyword>
<name>A0AAD5R8J6_PARTN</name>
<feature type="non-terminal residue" evidence="4">
    <location>
        <position position="101"/>
    </location>
</feature>
<keyword evidence="2" id="KW-0436">Ligase</keyword>
<gene>
    <name evidence="4" type="ORF">KIN20_033738</name>
</gene>
<organism evidence="4 5">
    <name type="scientific">Parelaphostrongylus tenuis</name>
    <name type="common">Meningeal worm</name>
    <dbReference type="NCBI Taxonomy" id="148309"/>
    <lineage>
        <taxon>Eukaryota</taxon>
        <taxon>Metazoa</taxon>
        <taxon>Ecdysozoa</taxon>
        <taxon>Nematoda</taxon>
        <taxon>Chromadorea</taxon>
        <taxon>Rhabditida</taxon>
        <taxon>Rhabditina</taxon>
        <taxon>Rhabditomorpha</taxon>
        <taxon>Strongyloidea</taxon>
        <taxon>Metastrongylidae</taxon>
        <taxon>Parelaphostrongylus</taxon>
    </lineage>
</organism>
<evidence type="ECO:0000256" key="1">
    <source>
        <dbReference type="ARBA" id="ARBA00007572"/>
    </source>
</evidence>
<dbReference type="Gene3D" id="3.30.470.30">
    <property type="entry name" value="DNA ligase/mRNA capping enzyme"/>
    <property type="match status" value="1"/>
</dbReference>
<dbReference type="GO" id="GO:0003910">
    <property type="term" value="F:DNA ligase (ATP) activity"/>
    <property type="evidence" value="ECO:0007669"/>
    <property type="project" value="TreeGrafter"/>
</dbReference>
<sequence length="101" mass="11302">MNRGPCARRRSPLTTSPYVLLFIYILVIVPNFAVCPSDEKLFGVALSEDIESISDHCNITPDAPLRPMIAHPTKGINEIMRRFRGSQFACELKYGGKRGHV</sequence>
<dbReference type="PANTHER" id="PTHR45674">
    <property type="entry name" value="DNA LIGASE 1/3 FAMILY MEMBER"/>
    <property type="match status" value="1"/>
</dbReference>
<dbReference type="AlphaFoldDB" id="A0AAD5R8J6"/>
<dbReference type="GO" id="GO:0005739">
    <property type="term" value="C:mitochondrion"/>
    <property type="evidence" value="ECO:0007669"/>
    <property type="project" value="TreeGrafter"/>
</dbReference>
<evidence type="ECO:0000313" key="4">
    <source>
        <dbReference type="EMBL" id="KAJ1371740.1"/>
    </source>
</evidence>
<dbReference type="PANTHER" id="PTHR45674:SF4">
    <property type="entry name" value="DNA LIGASE 1"/>
    <property type="match status" value="1"/>
</dbReference>
<accession>A0AAD5R8J6</accession>
<comment type="similarity">
    <text evidence="1">Belongs to the ATP-dependent DNA ligase family.</text>
</comment>
<evidence type="ECO:0000256" key="3">
    <source>
        <dbReference type="SAM" id="Phobius"/>
    </source>
</evidence>